<evidence type="ECO:0000313" key="4">
    <source>
        <dbReference type="Proteomes" id="UP001212997"/>
    </source>
</evidence>
<dbReference type="EMBL" id="JANAWD010000341">
    <property type="protein sequence ID" value="KAJ3481076.1"/>
    <property type="molecule type" value="Genomic_DNA"/>
</dbReference>
<keyword evidence="2" id="KW-0472">Membrane</keyword>
<feature type="transmembrane region" description="Helical" evidence="2">
    <location>
        <begin position="47"/>
        <end position="69"/>
    </location>
</feature>
<comment type="caution">
    <text evidence="3">The sequence shown here is derived from an EMBL/GenBank/DDBJ whole genome shotgun (WGS) entry which is preliminary data.</text>
</comment>
<reference evidence="3" key="1">
    <citation type="submission" date="2022-07" db="EMBL/GenBank/DDBJ databases">
        <title>Genome Sequence of Physisporinus lineatus.</title>
        <authorList>
            <person name="Buettner E."/>
        </authorList>
    </citation>
    <scope>NUCLEOTIDE SEQUENCE</scope>
    <source>
        <strain evidence="3">VT162</strain>
    </source>
</reference>
<dbReference type="Proteomes" id="UP001212997">
    <property type="component" value="Unassembled WGS sequence"/>
</dbReference>
<keyword evidence="2" id="KW-1133">Transmembrane helix</keyword>
<protein>
    <recommendedName>
        <fullName evidence="5">Ubiquitin 3 binding protein But2 C-terminal domain-containing protein</fullName>
    </recommendedName>
</protein>
<gene>
    <name evidence="3" type="ORF">NLI96_g7904</name>
</gene>
<name>A0AAD5UYI7_9APHY</name>
<accession>A0AAD5UYI7</accession>
<evidence type="ECO:0000313" key="3">
    <source>
        <dbReference type="EMBL" id="KAJ3481076.1"/>
    </source>
</evidence>
<evidence type="ECO:0000256" key="2">
    <source>
        <dbReference type="SAM" id="Phobius"/>
    </source>
</evidence>
<organism evidence="3 4">
    <name type="scientific">Meripilus lineatus</name>
    <dbReference type="NCBI Taxonomy" id="2056292"/>
    <lineage>
        <taxon>Eukaryota</taxon>
        <taxon>Fungi</taxon>
        <taxon>Dikarya</taxon>
        <taxon>Basidiomycota</taxon>
        <taxon>Agaricomycotina</taxon>
        <taxon>Agaricomycetes</taxon>
        <taxon>Polyporales</taxon>
        <taxon>Meripilaceae</taxon>
        <taxon>Meripilus</taxon>
    </lineage>
</organism>
<evidence type="ECO:0000256" key="1">
    <source>
        <dbReference type="SAM" id="MobiDB-lite"/>
    </source>
</evidence>
<feature type="region of interest" description="Disordered" evidence="1">
    <location>
        <begin position="1"/>
        <end position="38"/>
    </location>
</feature>
<keyword evidence="4" id="KW-1185">Reference proteome</keyword>
<proteinExistence type="predicted"/>
<sequence>MPEQTPPMMHYTPLDSEETDDKPLISSPSSSSPPPPEQRIASLSSRAFVIFLITSIVSILLSLLNLTILSSSQTYRNIPKPLKSPSVYIGLDRVKYKEKLCRNRVVYPVRYWTFKGEDIKAKKQVLAPEDRVILSFGGDVSAEVDFYHPDHNLSNCTLTTYLSPNDPISSKPEALDSYSIDIYWLPYRNKLTPREFFETVNSAT</sequence>
<dbReference type="AlphaFoldDB" id="A0AAD5UYI7"/>
<evidence type="ECO:0008006" key="5">
    <source>
        <dbReference type="Google" id="ProtNLM"/>
    </source>
</evidence>
<keyword evidence="2" id="KW-0812">Transmembrane</keyword>